<reference evidence="2 3" key="1">
    <citation type="journal article" date="2024" name="Nat. Commun.">
        <title>Phylogenomics reveals the evolutionary origins of lichenization in chlorophyte algae.</title>
        <authorList>
            <person name="Puginier C."/>
            <person name="Libourel C."/>
            <person name="Otte J."/>
            <person name="Skaloud P."/>
            <person name="Haon M."/>
            <person name="Grisel S."/>
            <person name="Petersen M."/>
            <person name="Berrin J.G."/>
            <person name="Delaux P.M."/>
            <person name="Dal Grande F."/>
            <person name="Keller J."/>
        </authorList>
    </citation>
    <scope>NUCLEOTIDE SEQUENCE [LARGE SCALE GENOMIC DNA]</scope>
    <source>
        <strain evidence="2 3">SAG 216-7</strain>
    </source>
</reference>
<gene>
    <name evidence="2" type="ORF">WJX75_006068</name>
</gene>
<feature type="region of interest" description="Disordered" evidence="1">
    <location>
        <begin position="1"/>
        <end position="63"/>
    </location>
</feature>
<feature type="region of interest" description="Disordered" evidence="1">
    <location>
        <begin position="77"/>
        <end position="109"/>
    </location>
</feature>
<proteinExistence type="predicted"/>
<dbReference type="EMBL" id="JALJOT010000017">
    <property type="protein sequence ID" value="KAK9901640.1"/>
    <property type="molecule type" value="Genomic_DNA"/>
</dbReference>
<protein>
    <submittedName>
        <fullName evidence="2">Uncharacterized protein</fullName>
    </submittedName>
</protein>
<dbReference type="Proteomes" id="UP001491310">
    <property type="component" value="Unassembled WGS sequence"/>
</dbReference>
<name>A0ABR2YBW9_9CHLO</name>
<evidence type="ECO:0000313" key="3">
    <source>
        <dbReference type="Proteomes" id="UP001491310"/>
    </source>
</evidence>
<keyword evidence="3" id="KW-1185">Reference proteome</keyword>
<feature type="compositionally biased region" description="Basic residues" evidence="1">
    <location>
        <begin position="46"/>
        <end position="63"/>
    </location>
</feature>
<organism evidence="2 3">
    <name type="scientific">Coccomyxa subellipsoidea</name>
    <dbReference type="NCBI Taxonomy" id="248742"/>
    <lineage>
        <taxon>Eukaryota</taxon>
        <taxon>Viridiplantae</taxon>
        <taxon>Chlorophyta</taxon>
        <taxon>core chlorophytes</taxon>
        <taxon>Trebouxiophyceae</taxon>
        <taxon>Trebouxiophyceae incertae sedis</taxon>
        <taxon>Coccomyxaceae</taxon>
        <taxon>Coccomyxa</taxon>
    </lineage>
</organism>
<accession>A0ABR2YBW9</accession>
<sequence>MVKRRKNKVADGMEVDNDVATGNRSTQAMDTSDFVSLEQPGAPKQKGPKLKAKRGKSTQKQKRRLAIKLDKALSVADRKATKNSKGSFRKEQKNAIKQLWVGKERSGGL</sequence>
<evidence type="ECO:0000256" key="1">
    <source>
        <dbReference type="SAM" id="MobiDB-lite"/>
    </source>
</evidence>
<evidence type="ECO:0000313" key="2">
    <source>
        <dbReference type="EMBL" id="KAK9901640.1"/>
    </source>
</evidence>
<feature type="compositionally biased region" description="Polar residues" evidence="1">
    <location>
        <begin position="20"/>
        <end position="34"/>
    </location>
</feature>
<comment type="caution">
    <text evidence="2">The sequence shown here is derived from an EMBL/GenBank/DDBJ whole genome shotgun (WGS) entry which is preliminary data.</text>
</comment>